<dbReference type="EMBL" id="WBPI01000023">
    <property type="protein sequence ID" value="KAB2447010.1"/>
    <property type="molecule type" value="Genomic_DNA"/>
</dbReference>
<dbReference type="SMART" id="SM00927">
    <property type="entry name" value="MutH"/>
    <property type="match status" value="1"/>
</dbReference>
<evidence type="ECO:0000313" key="7">
    <source>
        <dbReference type="Proteomes" id="UP000461739"/>
    </source>
</evidence>
<keyword evidence="4" id="KW-0175">Coiled coil</keyword>
<dbReference type="GO" id="GO:0003677">
    <property type="term" value="F:DNA binding"/>
    <property type="evidence" value="ECO:0007669"/>
    <property type="project" value="InterPro"/>
</dbReference>
<dbReference type="InterPro" id="IPR037057">
    <property type="entry name" value="DNA_rep_MutH/T2_RE_sf"/>
</dbReference>
<comment type="caution">
    <text evidence="6">The sequence shown here is derived from an EMBL/GenBank/DDBJ whole genome shotgun (WGS) entry which is preliminary data.</text>
</comment>
<evidence type="ECO:0000256" key="4">
    <source>
        <dbReference type="SAM" id="Coils"/>
    </source>
</evidence>
<evidence type="ECO:0000256" key="3">
    <source>
        <dbReference type="ARBA" id="ARBA00022801"/>
    </source>
</evidence>
<dbReference type="RefSeq" id="WP_151527297.1">
    <property type="nucleotide sequence ID" value="NZ_WBPA01000005.1"/>
</dbReference>
<dbReference type="CDD" id="cd22355">
    <property type="entry name" value="Sau3AI_C"/>
    <property type="match status" value="1"/>
</dbReference>
<sequence>MEENHIFTKKELLKMFDAIVDKTLGEIDKNKVFEYKSKNKGVAGHVIEKSVLGYPLDSKPRPDIVVDGINIEVKTTGLKLPEKLRKDIGNRTLTAKEKKKLIPKERMSVTGVFLKDADITEEEFDESHLWSKLEHLLFVYYFYNSKDKVSTEEYKKFFVQGYHFYDMTPVDKERIKNDWNIVRDFINRQKRDNPDNPEKSYPQISRLTENMMVMDTAPKWPKKPRFRLKETFLKEIIHQHFDKNPHVIDNNVTSFTEFDNILHTFSKQYKGKSLEEIMIDMNLNVKNNKGLIERVMAKYFGSDEAKLKNVGLFRKVGIIPKSITLTVDGKRTEDTKFSSVNFDNWANASDFEDSDIFSYFSDHNFVFMIFEEVYRDSPLKENKFVGFKRLIFDEEFINSEIKKLWKRTKKLVKYKKLEEKVERYKDTNKIIYNNNGTPKTSLNFPKASEGKAFLRGTGSNSSRKPQKVNDIKMYKQYFWLRGDFMVSLLDKKDFI</sequence>
<dbReference type="AlphaFoldDB" id="A0AAN6B5C9"/>
<accession>A0AAN6B5C9</accession>
<keyword evidence="1" id="KW-0540">Nuclease</keyword>
<proteinExistence type="predicted"/>
<dbReference type="SUPFAM" id="SSF52980">
    <property type="entry name" value="Restriction endonuclease-like"/>
    <property type="match status" value="2"/>
</dbReference>
<dbReference type="Proteomes" id="UP000461739">
    <property type="component" value="Unassembled WGS sequence"/>
</dbReference>
<protein>
    <submittedName>
        <fullName evidence="6">Restriction endonuclease</fullName>
    </submittedName>
</protein>
<name>A0AAN6B5C9_BACCE</name>
<reference evidence="6 7" key="1">
    <citation type="submission" date="2019-10" db="EMBL/GenBank/DDBJ databases">
        <title>Bacillus from the desert of Cuatro Cinegas, Coahuila.</title>
        <authorList>
            <person name="Olmedo-Alvarez G."/>
            <person name="Saldana S."/>
            <person name="Barcelo D."/>
        </authorList>
    </citation>
    <scope>NUCLEOTIDE SEQUENCE [LARGE SCALE GENOMIC DNA]</scope>
    <source>
        <strain evidence="6 7">CH316_11T</strain>
    </source>
</reference>
<gene>
    <name evidence="6" type="ORF">F8165_25905</name>
</gene>
<dbReference type="InterPro" id="IPR011335">
    <property type="entry name" value="Restrct_endonuc-II-like"/>
</dbReference>
<evidence type="ECO:0000313" key="6">
    <source>
        <dbReference type="EMBL" id="KAB2447010.1"/>
    </source>
</evidence>
<dbReference type="GO" id="GO:0016787">
    <property type="term" value="F:hydrolase activity"/>
    <property type="evidence" value="ECO:0007669"/>
    <property type="project" value="UniProtKB-KW"/>
</dbReference>
<evidence type="ECO:0000256" key="1">
    <source>
        <dbReference type="ARBA" id="ARBA00022722"/>
    </source>
</evidence>
<feature type="coiled-coil region" evidence="4">
    <location>
        <begin position="407"/>
        <end position="434"/>
    </location>
</feature>
<dbReference type="GO" id="GO:0004519">
    <property type="term" value="F:endonuclease activity"/>
    <property type="evidence" value="ECO:0007669"/>
    <property type="project" value="UniProtKB-KW"/>
</dbReference>
<dbReference type="Pfam" id="PF02976">
    <property type="entry name" value="MutH"/>
    <property type="match status" value="1"/>
</dbReference>
<keyword evidence="2 6" id="KW-0255">Endonuclease</keyword>
<feature type="domain" description="DNA mismatch repair MutH/Type II restriction enzyme Sau3AI" evidence="5">
    <location>
        <begin position="54"/>
        <end position="178"/>
    </location>
</feature>
<dbReference type="InterPro" id="IPR011337">
    <property type="entry name" value="DNA_rep_MutH/RE_typeII_Sau3AI"/>
</dbReference>
<evidence type="ECO:0000256" key="2">
    <source>
        <dbReference type="ARBA" id="ARBA00022759"/>
    </source>
</evidence>
<dbReference type="Gene3D" id="3.40.600.10">
    <property type="entry name" value="DNA mismatch repair MutH/Restriction endonuclease, type II"/>
    <property type="match status" value="2"/>
</dbReference>
<evidence type="ECO:0000259" key="5">
    <source>
        <dbReference type="SMART" id="SM00927"/>
    </source>
</evidence>
<keyword evidence="3" id="KW-0378">Hydrolase</keyword>
<organism evidence="6 7">
    <name type="scientific">Bacillus cereus</name>
    <dbReference type="NCBI Taxonomy" id="1396"/>
    <lineage>
        <taxon>Bacteria</taxon>
        <taxon>Bacillati</taxon>
        <taxon>Bacillota</taxon>
        <taxon>Bacilli</taxon>
        <taxon>Bacillales</taxon>
        <taxon>Bacillaceae</taxon>
        <taxon>Bacillus</taxon>
        <taxon>Bacillus cereus group</taxon>
    </lineage>
</organism>